<dbReference type="Proteomes" id="UP001583172">
    <property type="component" value="Unassembled WGS sequence"/>
</dbReference>
<evidence type="ECO:0000256" key="1">
    <source>
        <dbReference type="SAM" id="MobiDB-lite"/>
    </source>
</evidence>
<reference evidence="2 3" key="1">
    <citation type="journal article" date="2024" name="Commun. Biol.">
        <title>Comparative genomic analysis of thermophilic fungi reveals convergent evolutionary adaptations and gene losses.</title>
        <authorList>
            <person name="Steindorff A.S."/>
            <person name="Aguilar-Pontes M.V."/>
            <person name="Robinson A.J."/>
            <person name="Andreopoulos B."/>
            <person name="LaButti K."/>
            <person name="Kuo A."/>
            <person name="Mondo S."/>
            <person name="Riley R."/>
            <person name="Otillar R."/>
            <person name="Haridas S."/>
            <person name="Lipzen A."/>
            <person name="Grimwood J."/>
            <person name="Schmutz J."/>
            <person name="Clum A."/>
            <person name="Reid I.D."/>
            <person name="Moisan M.C."/>
            <person name="Butler G."/>
            <person name="Nguyen T.T.M."/>
            <person name="Dewar K."/>
            <person name="Conant G."/>
            <person name="Drula E."/>
            <person name="Henrissat B."/>
            <person name="Hansel C."/>
            <person name="Singer S."/>
            <person name="Hutchinson M.I."/>
            <person name="de Vries R.P."/>
            <person name="Natvig D.O."/>
            <person name="Powell A.J."/>
            <person name="Tsang A."/>
            <person name="Grigoriev I.V."/>
        </authorList>
    </citation>
    <scope>NUCLEOTIDE SEQUENCE [LARGE SCALE GENOMIC DNA]</scope>
    <source>
        <strain evidence="2 3">CBS 620.91</strain>
    </source>
</reference>
<name>A0ABR3VQ90_HUMIN</name>
<keyword evidence="3" id="KW-1185">Reference proteome</keyword>
<feature type="compositionally biased region" description="Low complexity" evidence="1">
    <location>
        <begin position="283"/>
        <end position="296"/>
    </location>
</feature>
<protein>
    <recommendedName>
        <fullName evidence="4">Protein NO VEIN C-terminal domain-containing protein</fullName>
    </recommendedName>
</protein>
<dbReference type="EMBL" id="JAZGSY010000008">
    <property type="protein sequence ID" value="KAL1843838.1"/>
    <property type="molecule type" value="Genomic_DNA"/>
</dbReference>
<accession>A0ABR3VQ90</accession>
<evidence type="ECO:0000313" key="3">
    <source>
        <dbReference type="Proteomes" id="UP001583172"/>
    </source>
</evidence>
<sequence>MLIGNTFYLAGCASEPSMTSSVYAVNIPFLAETLKARAKNESGRDVAPLVPPELPTLWVYGMSGVCDNFTETQEVYCRYRFHPPHDILTGVEESLQDSFSRRNGHDDNHNATESELLNTVLASWNETLASLDPSGFAADRGTVDYLFRISARCGIVGLTTDLLWPLIALMTKGRGPLLSLTCLVGAVVGFVTWDLAKRASDLGSIGPSLGKSYNYGVEGQVIVASFRLTLWAIVSIVWCVKGNGTACGLGSERRRSTTWYSGTTTTTSYPVRFNYPPTVRLGSTQSSPAVTSQSSASRKRQSVFGSQLSPAPPTPLPSVPEQWSEDNPGGPSQPSTELPAMRRVTLNSRDSDDESLPKEEIAYQGERYVYDWFEGCELPNWSSDNWTSGMRARLGFGTMSAEQESGHADFTYEDVSGELLHVLRRAGLDLPDADERATYHLEVKATLGPCDEVKMRVSEDQVTLMNRYNQPGTGHVYILVRVFNLSGTPFMRLFLDPRSHPDLVWGMLQNGYYKVRTRNTNSSNIVNLLEPPEKGVKAVEDV</sequence>
<organism evidence="2 3">
    <name type="scientific">Humicola insolens</name>
    <name type="common">Soft-rot fungus</name>
    <dbReference type="NCBI Taxonomy" id="85995"/>
    <lineage>
        <taxon>Eukaryota</taxon>
        <taxon>Fungi</taxon>
        <taxon>Dikarya</taxon>
        <taxon>Ascomycota</taxon>
        <taxon>Pezizomycotina</taxon>
        <taxon>Sordariomycetes</taxon>
        <taxon>Sordariomycetidae</taxon>
        <taxon>Sordariales</taxon>
        <taxon>Chaetomiaceae</taxon>
        <taxon>Mycothermus</taxon>
    </lineage>
</organism>
<evidence type="ECO:0008006" key="4">
    <source>
        <dbReference type="Google" id="ProtNLM"/>
    </source>
</evidence>
<evidence type="ECO:0000313" key="2">
    <source>
        <dbReference type="EMBL" id="KAL1843838.1"/>
    </source>
</evidence>
<proteinExistence type="predicted"/>
<comment type="caution">
    <text evidence="2">The sequence shown here is derived from an EMBL/GenBank/DDBJ whole genome shotgun (WGS) entry which is preliminary data.</text>
</comment>
<gene>
    <name evidence="2" type="ORF">VTJ49DRAFT_7189</name>
</gene>
<feature type="region of interest" description="Disordered" evidence="1">
    <location>
        <begin position="280"/>
        <end position="340"/>
    </location>
</feature>